<feature type="domain" description="PucR C-terminal helix-turn-helix" evidence="1">
    <location>
        <begin position="425"/>
        <end position="481"/>
    </location>
</feature>
<dbReference type="InterPro" id="IPR025736">
    <property type="entry name" value="PucR_C-HTH_dom"/>
</dbReference>
<reference evidence="2 3" key="1">
    <citation type="submission" date="2016-10" db="EMBL/GenBank/DDBJ databases">
        <authorList>
            <person name="de Groot N.N."/>
        </authorList>
    </citation>
    <scope>NUCLEOTIDE SEQUENCE [LARGE SCALE GENOMIC DNA]</scope>
    <source>
        <strain evidence="2 3">SR12</strain>
    </source>
</reference>
<dbReference type="Gene3D" id="1.10.10.2840">
    <property type="entry name" value="PucR C-terminal helix-turn-helix domain"/>
    <property type="match status" value="1"/>
</dbReference>
<dbReference type="AlphaFoldDB" id="A0A1H4A6P5"/>
<dbReference type="STRING" id="81409.SAMN04515656_107119"/>
<keyword evidence="3" id="KW-1185">Reference proteome</keyword>
<dbReference type="Proteomes" id="UP000199394">
    <property type="component" value="Unassembled WGS sequence"/>
</dbReference>
<organism evidence="2 3">
    <name type="scientific">Eubacterium aggregans</name>
    <dbReference type="NCBI Taxonomy" id="81409"/>
    <lineage>
        <taxon>Bacteria</taxon>
        <taxon>Bacillati</taxon>
        <taxon>Bacillota</taxon>
        <taxon>Clostridia</taxon>
        <taxon>Eubacteriales</taxon>
        <taxon>Eubacteriaceae</taxon>
        <taxon>Eubacterium</taxon>
    </lineage>
</organism>
<dbReference type="Pfam" id="PF13556">
    <property type="entry name" value="HTH_30"/>
    <property type="match status" value="1"/>
</dbReference>
<proteinExistence type="predicted"/>
<accession>A0A1H4A6P5</accession>
<gene>
    <name evidence="2" type="ORF">SAMN04515656_107119</name>
</gene>
<dbReference type="EMBL" id="FNRK01000007">
    <property type="protein sequence ID" value="SEA31679.1"/>
    <property type="molecule type" value="Genomic_DNA"/>
</dbReference>
<dbReference type="InterPro" id="IPR042070">
    <property type="entry name" value="PucR_C-HTH_sf"/>
</dbReference>
<evidence type="ECO:0000313" key="2">
    <source>
        <dbReference type="EMBL" id="SEA31679.1"/>
    </source>
</evidence>
<evidence type="ECO:0000313" key="3">
    <source>
        <dbReference type="Proteomes" id="UP000199394"/>
    </source>
</evidence>
<protein>
    <submittedName>
        <fullName evidence="2">PucR C-terminal helix-turn-helix domain-containing protein</fullName>
    </submittedName>
</protein>
<sequence length="494" mass="57641">MRISMYLLLDWFADYDKEVYIKEGKPDIQHVCFFPSDGETEADTLYIGGIKEFFGGAREGVLCAHGKDTLLFPGLDSTAVYDVYNKILAAFDYYKDWDEKLKLMIFRGCTIRAMLDESREVFRDNPIVVMDASYMVLGTTIPFDLGEGDLEYYHSLEQNHFPSFERIAQYNRELSVYERNQTPYVHRLSYLDWRTMYQNLFSGEELVGFISVGEINTTFTKGMCQLLQVLGRRIVTWKEYNADDSELTSQSHVFLEILEGGAVDKEEIVARLNAIGWMAADEKLLIRIRTEVGDRILHSVRRIMDKTFVGCYTFEYKGAIMLIVNLAQFPESVMFKELMELLNTSDTSCGVSYPFKNVFNLCSYYLQADMALTYGAKSEGRVHRCEDYALDYAMDVLQENLTTDIRHLAVRVLKAHDRKNDTQYYETLREFLLHERNQRETAKVLFIHRNTLLYRLQRIKEIFDVDLENIQTRNHLLLSFLLDEAKERDVEKGY</sequence>
<dbReference type="RefSeq" id="WP_090306259.1">
    <property type="nucleotide sequence ID" value="NZ_FNRK01000007.1"/>
</dbReference>
<dbReference type="PANTHER" id="PTHR33744">
    <property type="entry name" value="CARBOHYDRATE DIACID REGULATOR"/>
    <property type="match status" value="1"/>
</dbReference>
<name>A0A1H4A6P5_9FIRM</name>
<evidence type="ECO:0000259" key="1">
    <source>
        <dbReference type="Pfam" id="PF13556"/>
    </source>
</evidence>
<dbReference type="OrthoDB" id="9792148at2"/>
<dbReference type="InterPro" id="IPR051448">
    <property type="entry name" value="CdaR-like_regulators"/>
</dbReference>